<feature type="non-terminal residue" evidence="1">
    <location>
        <position position="51"/>
    </location>
</feature>
<proteinExistence type="predicted"/>
<dbReference type="AlphaFoldDB" id="A0A392UYC7"/>
<dbReference type="PANTHER" id="PTHR32011">
    <property type="entry name" value="OS08G0472400 PROTEIN"/>
    <property type="match status" value="1"/>
</dbReference>
<dbReference type="EMBL" id="LXQA010967475">
    <property type="protein sequence ID" value="MCI79160.1"/>
    <property type="molecule type" value="Genomic_DNA"/>
</dbReference>
<name>A0A392UYC7_9FABA</name>
<gene>
    <name evidence="1" type="ORF">A2U01_0100431</name>
</gene>
<keyword evidence="2" id="KW-1185">Reference proteome</keyword>
<comment type="caution">
    <text evidence="1">The sequence shown here is derived from an EMBL/GenBank/DDBJ whole genome shotgun (WGS) entry which is preliminary data.</text>
</comment>
<evidence type="ECO:0000313" key="1">
    <source>
        <dbReference type="EMBL" id="MCI79160.1"/>
    </source>
</evidence>
<dbReference type="PANTHER" id="PTHR32011:SF2">
    <property type="entry name" value="OS08G0472400 PROTEIN"/>
    <property type="match status" value="1"/>
</dbReference>
<protein>
    <submittedName>
        <fullName evidence="1">Uncharacterized protein</fullName>
    </submittedName>
</protein>
<organism evidence="1 2">
    <name type="scientific">Trifolium medium</name>
    <dbReference type="NCBI Taxonomy" id="97028"/>
    <lineage>
        <taxon>Eukaryota</taxon>
        <taxon>Viridiplantae</taxon>
        <taxon>Streptophyta</taxon>
        <taxon>Embryophyta</taxon>
        <taxon>Tracheophyta</taxon>
        <taxon>Spermatophyta</taxon>
        <taxon>Magnoliopsida</taxon>
        <taxon>eudicotyledons</taxon>
        <taxon>Gunneridae</taxon>
        <taxon>Pentapetalae</taxon>
        <taxon>rosids</taxon>
        <taxon>fabids</taxon>
        <taxon>Fabales</taxon>
        <taxon>Fabaceae</taxon>
        <taxon>Papilionoideae</taxon>
        <taxon>50 kb inversion clade</taxon>
        <taxon>NPAAA clade</taxon>
        <taxon>Hologalegina</taxon>
        <taxon>IRL clade</taxon>
        <taxon>Trifolieae</taxon>
        <taxon>Trifolium</taxon>
    </lineage>
</organism>
<evidence type="ECO:0000313" key="2">
    <source>
        <dbReference type="Proteomes" id="UP000265520"/>
    </source>
</evidence>
<accession>A0A392UYC7</accession>
<sequence>MVQVSASGFFEGEMVVLDNQALLDALLLKTDKFSDSLRKAGWSSEEVSEAL</sequence>
<dbReference type="Proteomes" id="UP000265520">
    <property type="component" value="Unassembled WGS sequence"/>
</dbReference>
<reference evidence="1 2" key="1">
    <citation type="journal article" date="2018" name="Front. Plant Sci.">
        <title>Red Clover (Trifolium pratense) and Zigzag Clover (T. medium) - A Picture of Genomic Similarities and Differences.</title>
        <authorList>
            <person name="Dluhosova J."/>
            <person name="Istvanek J."/>
            <person name="Nedelnik J."/>
            <person name="Repkova J."/>
        </authorList>
    </citation>
    <scope>NUCLEOTIDE SEQUENCE [LARGE SCALE GENOMIC DNA]</scope>
    <source>
        <strain evidence="2">cv. 10/8</strain>
        <tissue evidence="1">Leaf</tissue>
    </source>
</reference>